<organism evidence="2 3">
    <name type="scientific">Archaeoglobus profundus (strain DSM 5631 / JCM 9629 / NBRC 100127 / Av18)</name>
    <dbReference type="NCBI Taxonomy" id="572546"/>
    <lineage>
        <taxon>Archaea</taxon>
        <taxon>Methanobacteriati</taxon>
        <taxon>Methanobacteriota</taxon>
        <taxon>Archaeoglobi</taxon>
        <taxon>Archaeoglobales</taxon>
        <taxon>Archaeoglobaceae</taxon>
        <taxon>Archaeoglobus</taxon>
    </lineage>
</organism>
<sequence>MPRFVIQEHFAERAGHHYDFRLELDGVAKSWVLKKGIPERGERRLAIQTFDHTVDYMDFEGEIPFGYGKGIVRIYDKGEYELLERSEDKIKFRLNGKKVKGTFVLIRFPKVKNGWLMIRID</sequence>
<keyword evidence="3" id="KW-1185">Reference proteome</keyword>
<dbReference type="STRING" id="572546.Arcpr_1824"/>
<dbReference type="InterPro" id="IPR014144">
    <property type="entry name" value="LigD_PE_domain"/>
</dbReference>
<accession>D2RFH4</accession>
<evidence type="ECO:0000313" key="3">
    <source>
        <dbReference type="Proteomes" id="UP000001901"/>
    </source>
</evidence>
<evidence type="ECO:0000313" key="2">
    <source>
        <dbReference type="EMBL" id="ADB58868.1"/>
    </source>
</evidence>
<dbReference type="OrthoDB" id="8456at2157"/>
<feature type="domain" description="DNA ligase D 3'-phosphoesterase" evidence="1">
    <location>
        <begin position="7"/>
        <end position="107"/>
    </location>
</feature>
<dbReference type="GeneID" id="8740520"/>
<dbReference type="EMBL" id="CP001857">
    <property type="protein sequence ID" value="ADB58868.1"/>
    <property type="molecule type" value="Genomic_DNA"/>
</dbReference>
<dbReference type="PANTHER" id="PTHR39465">
    <property type="entry name" value="DNA LIGASE D, 3'-PHOSPHOESTERASE DOMAIN"/>
    <property type="match status" value="1"/>
</dbReference>
<dbReference type="PANTHER" id="PTHR39465:SF1">
    <property type="entry name" value="DNA LIGASE D 3'-PHOSPHOESTERASE DOMAIN-CONTAINING PROTEIN"/>
    <property type="match status" value="1"/>
</dbReference>
<proteinExistence type="predicted"/>
<dbReference type="KEGG" id="apo:Arcpr_1824"/>
<reference evidence="2 3" key="1">
    <citation type="journal article" date="2010" name="Stand. Genomic Sci.">
        <title>Complete genome sequence of Archaeoglobus profundus type strain (AV18).</title>
        <authorList>
            <person name="von Jan M."/>
            <person name="Lapidus A."/>
            <person name="Del Rio T.G."/>
            <person name="Copeland A."/>
            <person name="Tice H."/>
            <person name="Cheng J.F."/>
            <person name="Lucas S."/>
            <person name="Chen F."/>
            <person name="Nolan M."/>
            <person name="Goodwin L."/>
            <person name="Han C."/>
            <person name="Pitluck S."/>
            <person name="Liolios K."/>
            <person name="Ivanova N."/>
            <person name="Mavromatis K."/>
            <person name="Ovchinnikova G."/>
            <person name="Chertkov O."/>
            <person name="Pati A."/>
            <person name="Chen A."/>
            <person name="Palaniappan K."/>
            <person name="Land M."/>
            <person name="Hauser L."/>
            <person name="Chang Y.J."/>
            <person name="Jeffries C.D."/>
            <person name="Saunders E."/>
            <person name="Brettin T."/>
            <person name="Detter J.C."/>
            <person name="Chain P."/>
            <person name="Eichinger K."/>
            <person name="Huber H."/>
            <person name="Spring S."/>
            <person name="Rohde M."/>
            <person name="Goker M."/>
            <person name="Wirth R."/>
            <person name="Woyke T."/>
            <person name="Bristow J."/>
            <person name="Eisen J.A."/>
            <person name="Markowitz V."/>
            <person name="Hugenholtz P."/>
            <person name="Kyrpides N.C."/>
            <person name="Klenk H.P."/>
        </authorList>
    </citation>
    <scope>NUCLEOTIDE SEQUENCE [LARGE SCALE GENOMIC DNA]</scope>
    <source>
        <strain evidence="3">DSM 5631 / JCM 9629 / NBRC 100127 / Av18</strain>
    </source>
</reference>
<name>D2RFH4_ARCPA</name>
<dbReference type="PaxDb" id="572546-Arcpr_1824"/>
<dbReference type="Proteomes" id="UP000001901">
    <property type="component" value="Chromosome"/>
</dbReference>
<dbReference type="GO" id="GO:0016874">
    <property type="term" value="F:ligase activity"/>
    <property type="evidence" value="ECO:0007669"/>
    <property type="project" value="UniProtKB-KW"/>
</dbReference>
<evidence type="ECO:0000259" key="1">
    <source>
        <dbReference type="Pfam" id="PF13298"/>
    </source>
</evidence>
<keyword evidence="2" id="KW-0436">Ligase</keyword>
<gene>
    <name evidence="2" type="ordered locus">Arcpr_1824</name>
</gene>
<dbReference type="RefSeq" id="WP_012941203.1">
    <property type="nucleotide sequence ID" value="NC_013741.1"/>
</dbReference>
<dbReference type="HOGENOM" id="CLU_008325_5_2_2"/>
<dbReference type="eggNOG" id="arCOG05256">
    <property type="taxonomic scope" value="Archaea"/>
</dbReference>
<dbReference type="AlphaFoldDB" id="D2RFH4"/>
<dbReference type="Pfam" id="PF13298">
    <property type="entry name" value="LigD_N"/>
    <property type="match status" value="1"/>
</dbReference>
<protein>
    <submittedName>
        <fullName evidence="2">ATP-dependent DNA ligase</fullName>
    </submittedName>
</protein>